<feature type="region of interest" description="Disordered" evidence="1">
    <location>
        <begin position="133"/>
        <end position="169"/>
    </location>
</feature>
<proteinExistence type="predicted"/>
<comment type="caution">
    <text evidence="2">The sequence shown here is derived from an EMBL/GenBank/DDBJ whole genome shotgun (WGS) entry which is preliminary data.</text>
</comment>
<name>A0A2S5KUE7_9PROT</name>
<evidence type="ECO:0000256" key="1">
    <source>
        <dbReference type="SAM" id="MobiDB-lite"/>
    </source>
</evidence>
<organism evidence="2 3">
    <name type="scientific">Proteobacteria bacterium 228</name>
    <dbReference type="NCBI Taxonomy" id="2083153"/>
    <lineage>
        <taxon>Bacteria</taxon>
        <taxon>Pseudomonadati</taxon>
        <taxon>Pseudomonadota</taxon>
    </lineage>
</organism>
<accession>A0A2S5KUE7</accession>
<dbReference type="Proteomes" id="UP000238196">
    <property type="component" value="Unassembled WGS sequence"/>
</dbReference>
<dbReference type="AlphaFoldDB" id="A0A2S5KUE7"/>
<reference evidence="2 3" key="1">
    <citation type="submission" date="2018-02" db="EMBL/GenBank/DDBJ databases">
        <title>novel marine gammaproteobacteria from coastal saline agro ecosystem.</title>
        <authorList>
            <person name="Krishnan R."/>
            <person name="Ramesh Kumar N."/>
        </authorList>
    </citation>
    <scope>NUCLEOTIDE SEQUENCE [LARGE SCALE GENOMIC DNA]</scope>
    <source>
        <strain evidence="2 3">228</strain>
    </source>
</reference>
<feature type="region of interest" description="Disordered" evidence="1">
    <location>
        <begin position="54"/>
        <end position="101"/>
    </location>
</feature>
<gene>
    <name evidence="2" type="ORF">C4K68_06985</name>
</gene>
<feature type="compositionally biased region" description="Basic and acidic residues" evidence="1">
    <location>
        <begin position="133"/>
        <end position="158"/>
    </location>
</feature>
<dbReference type="EMBL" id="PRLP01000020">
    <property type="protein sequence ID" value="PPC78139.1"/>
    <property type="molecule type" value="Genomic_DNA"/>
</dbReference>
<protein>
    <submittedName>
        <fullName evidence="2">Uncharacterized protein</fullName>
    </submittedName>
</protein>
<evidence type="ECO:0000313" key="3">
    <source>
        <dbReference type="Proteomes" id="UP000238196"/>
    </source>
</evidence>
<sequence length="169" mass="19110">MTHPLQDIQQQLQQQLSQCLQHWQQCLLEQRSPRYYANLANCLQIASQALEDAEEFPSEAPYEPYSRRINHSHPQDGNGHASQPAEDESIPDNSSYPYAGSEADHGGRFCAVMNGDDAADHYYGANSEHFEATNTHYDERHRGQEHSSEEHCGEHNESGETDLPRGYAP</sequence>
<evidence type="ECO:0000313" key="2">
    <source>
        <dbReference type="EMBL" id="PPC78139.1"/>
    </source>
</evidence>